<comment type="subcellular location">
    <subcellularLocation>
        <location evidence="1">Periplasm</location>
    </subcellularLocation>
</comment>
<keyword evidence="4" id="KW-0472">Membrane</keyword>
<dbReference type="OrthoDB" id="286202at2"/>
<keyword evidence="4" id="KW-0812">Transmembrane</keyword>
<evidence type="ECO:0000256" key="1">
    <source>
        <dbReference type="ARBA" id="ARBA00004418"/>
    </source>
</evidence>
<name>A0A4R1R8A6_HYDET</name>
<evidence type="ECO:0000313" key="6">
    <source>
        <dbReference type="EMBL" id="TCL61884.1"/>
    </source>
</evidence>
<protein>
    <submittedName>
        <fullName evidence="6">NitT/TauT family transport system substrate-binding protein</fullName>
    </submittedName>
</protein>
<accession>A0A4R1R8A6</accession>
<dbReference type="Proteomes" id="UP000295008">
    <property type="component" value="Unassembled WGS sequence"/>
</dbReference>
<dbReference type="PANTHER" id="PTHR30024:SF47">
    <property type="entry name" value="TAURINE-BINDING PERIPLASMIC PROTEIN"/>
    <property type="match status" value="1"/>
</dbReference>
<evidence type="ECO:0000259" key="5">
    <source>
        <dbReference type="Pfam" id="PF09084"/>
    </source>
</evidence>
<comment type="caution">
    <text evidence="6">The sequence shown here is derived from an EMBL/GenBank/DDBJ whole genome shotgun (WGS) entry which is preliminary data.</text>
</comment>
<dbReference type="PANTHER" id="PTHR30024">
    <property type="entry name" value="ALIPHATIC SULFONATES-BINDING PROTEIN-RELATED"/>
    <property type="match status" value="1"/>
</dbReference>
<dbReference type="InterPro" id="IPR015168">
    <property type="entry name" value="SsuA/THI5"/>
</dbReference>
<evidence type="ECO:0000256" key="4">
    <source>
        <dbReference type="SAM" id="Phobius"/>
    </source>
</evidence>
<dbReference type="SUPFAM" id="SSF53850">
    <property type="entry name" value="Periplasmic binding protein-like II"/>
    <property type="match status" value="1"/>
</dbReference>
<dbReference type="Gene3D" id="3.40.190.10">
    <property type="entry name" value="Periplasmic binding protein-like II"/>
    <property type="match status" value="2"/>
</dbReference>
<dbReference type="RefSeq" id="WP_132016125.1">
    <property type="nucleotide sequence ID" value="NZ_SLUN01000031.1"/>
</dbReference>
<keyword evidence="7" id="KW-1185">Reference proteome</keyword>
<sequence>MKDRKPSLYQLSLMILVAVLLLVGVSLVVLNLSGNSQLLRVAYHPDLHGAGIMVLAEEKGFFKDEGLRVELVKFLSGPPEIQAMTSGDIDIAYLGMGAHFYAAQGRCKILAIDSLNLGDMVIAHRDSGIKGLRDLRGKRIGVPRGTSGEMILSLALDQAKLRPEEVRIVNMDVAGAVAAFVARKIDVVALWVPYTTEIERQVGKENVIRLADNARFIPEYAFLNSWVTTERFLKRHPGLAVKFMRAWTRANDYRYHNLEETVRLTSQFTQMPEGSLRMMVRSTQWLESRAIATYFQDGTAAQWYENQEGIFVKTGKLARVVAARRFLRPEPLLRALGRRVKE</sequence>
<feature type="transmembrane region" description="Helical" evidence="4">
    <location>
        <begin position="12"/>
        <end position="32"/>
    </location>
</feature>
<organism evidence="6 7">
    <name type="scientific">Hydrogenispora ethanolica</name>
    <dbReference type="NCBI Taxonomy" id="1082276"/>
    <lineage>
        <taxon>Bacteria</taxon>
        <taxon>Bacillati</taxon>
        <taxon>Bacillota</taxon>
        <taxon>Hydrogenispora</taxon>
    </lineage>
</organism>
<feature type="domain" description="SsuA/THI5-like" evidence="5">
    <location>
        <begin position="53"/>
        <end position="257"/>
    </location>
</feature>
<dbReference type="EMBL" id="SLUN01000031">
    <property type="protein sequence ID" value="TCL61884.1"/>
    <property type="molecule type" value="Genomic_DNA"/>
</dbReference>
<comment type="similarity">
    <text evidence="2">Belongs to the bacterial solute-binding protein SsuA/TauA family.</text>
</comment>
<dbReference type="AlphaFoldDB" id="A0A4R1R8A6"/>
<dbReference type="Pfam" id="PF09084">
    <property type="entry name" value="NMT1"/>
    <property type="match status" value="1"/>
</dbReference>
<reference evidence="6 7" key="1">
    <citation type="submission" date="2019-03" db="EMBL/GenBank/DDBJ databases">
        <title>Genomic Encyclopedia of Type Strains, Phase IV (KMG-IV): sequencing the most valuable type-strain genomes for metagenomic binning, comparative biology and taxonomic classification.</title>
        <authorList>
            <person name="Goeker M."/>
        </authorList>
    </citation>
    <scope>NUCLEOTIDE SEQUENCE [LARGE SCALE GENOMIC DNA]</scope>
    <source>
        <strain evidence="6 7">LX-B</strain>
    </source>
</reference>
<proteinExistence type="inferred from homology"/>
<keyword evidence="4" id="KW-1133">Transmembrane helix</keyword>
<evidence type="ECO:0000313" key="7">
    <source>
        <dbReference type="Proteomes" id="UP000295008"/>
    </source>
</evidence>
<gene>
    <name evidence="6" type="ORF">EDC14_103156</name>
</gene>
<evidence type="ECO:0000256" key="3">
    <source>
        <dbReference type="ARBA" id="ARBA00022729"/>
    </source>
</evidence>
<evidence type="ECO:0000256" key="2">
    <source>
        <dbReference type="ARBA" id="ARBA00010742"/>
    </source>
</evidence>
<keyword evidence="3" id="KW-0732">Signal</keyword>
<dbReference type="GO" id="GO:0042597">
    <property type="term" value="C:periplasmic space"/>
    <property type="evidence" value="ECO:0007669"/>
    <property type="project" value="UniProtKB-SubCell"/>
</dbReference>